<dbReference type="InterPro" id="IPR024502">
    <property type="entry name" value="DUF3194"/>
</dbReference>
<proteinExistence type="inferred from homology"/>
<keyword evidence="5" id="KW-1185">Reference proteome</keyword>
<dbReference type="KEGG" id="halh:HTSR_1490"/>
<reference evidence="3" key="3">
    <citation type="journal article" date="2017" name="ISME J.">
        <title>Discovery of anaerobic lithoheterotrophic haloarchaea, ubiquitous in hypersaline habitats.</title>
        <authorList>
            <person name="Sorokin D.Y."/>
            <person name="Messina E."/>
            <person name="Smedile F."/>
            <person name="Roman P."/>
            <person name="Damste J.S.S."/>
            <person name="Ciordia S."/>
            <person name="Mena M.C."/>
            <person name="Ferrer M."/>
            <person name="Golyshin P.N."/>
            <person name="Kublanov I.V."/>
            <person name="Samarov N.I."/>
            <person name="Toshchakov S.V."/>
            <person name="La Cono V."/>
            <person name="Yakimov M.M."/>
        </authorList>
    </citation>
    <scope>NUCLEOTIDE SEQUENCE</scope>
    <source>
        <strain evidence="3">HSR6</strain>
    </source>
</reference>
<evidence type="ECO:0000313" key="3">
    <source>
        <dbReference type="EMBL" id="APE96004.1"/>
    </source>
</evidence>
<reference evidence="2 4" key="1">
    <citation type="submission" date="2016-06" db="EMBL/GenBank/DDBJ databases">
        <title>Discovery of anaerobic lithoheterotrophic haloarchaeon capable of sulfur respiration by hydrogen and formate.</title>
        <authorList>
            <person name="Sorokin D.Y."/>
            <person name="Kublanov I.V."/>
            <person name="Roman P."/>
            <person name="Sinninghe Damste J.S."/>
            <person name="Golyshin P.N."/>
            <person name="Rojo D."/>
            <person name="Ciordia S."/>
            <person name="Mena Md.C."/>
            <person name="Ferrer M."/>
            <person name="Smedile F."/>
            <person name="Messina E."/>
            <person name="La Cono V."/>
            <person name="Yakimov M.M."/>
        </authorList>
    </citation>
    <scope>NUCLEOTIDE SEQUENCE [LARGE SCALE GENOMIC DNA]</scope>
    <source>
        <strain evidence="2 4">HTSR1</strain>
    </source>
</reference>
<dbReference type="InterPro" id="IPR035954">
    <property type="entry name" value="MTH677-like_sf"/>
</dbReference>
<evidence type="ECO:0008006" key="6">
    <source>
        <dbReference type="Google" id="ProtNLM"/>
    </source>
</evidence>
<name>A0A1D8S5M9_9EURY</name>
<dbReference type="Gene3D" id="3.30.300.100">
    <property type="entry name" value="MTH677-like"/>
    <property type="match status" value="1"/>
</dbReference>
<accession>A0A1D8S5M9</accession>
<dbReference type="AlphaFoldDB" id="A0A1D8S5M9"/>
<gene>
    <name evidence="3" type="ORF">HSR6_1561</name>
    <name evidence="2" type="ORF">HTSR_1490</name>
</gene>
<organism evidence="2 4">
    <name type="scientific">Halodesulfurarchaeum formicicum</name>
    <dbReference type="NCBI Taxonomy" id="1873524"/>
    <lineage>
        <taxon>Archaea</taxon>
        <taxon>Methanobacteriati</taxon>
        <taxon>Methanobacteriota</taxon>
        <taxon>Stenosarchaea group</taxon>
        <taxon>Halobacteria</taxon>
        <taxon>Halobacteriales</taxon>
        <taxon>Halobacteriaceae</taxon>
        <taxon>Halodesulfurarchaeum</taxon>
    </lineage>
</organism>
<dbReference type="Proteomes" id="UP000186165">
    <property type="component" value="Chromosome"/>
</dbReference>
<evidence type="ECO:0000313" key="4">
    <source>
        <dbReference type="Proteomes" id="UP000185608"/>
    </source>
</evidence>
<reference evidence="5" key="2">
    <citation type="submission" date="2016-08" db="EMBL/GenBank/DDBJ databases">
        <title>Discovery of first anaerobic lithoheterotrophic haloarchae widely represented in hypersaline habitats.</title>
        <authorList>
            <person name="Sorokin D.Y."/>
            <person name="Kublanov I.V."/>
            <person name="Roman P."/>
            <person name="Sinninghe Damste J.S."/>
            <person name="Golyshin P.N."/>
            <person name="Rojo D."/>
            <person name="Ciordia S."/>
            <person name="Mena Md.C."/>
            <person name="Ferrer M."/>
            <person name="Smedile F."/>
            <person name="Messina E."/>
            <person name="La Cono V."/>
            <person name="Yakimov M.M."/>
        </authorList>
    </citation>
    <scope>NUCLEOTIDE SEQUENCE [LARGE SCALE GENOMIC DNA]</scope>
    <source>
        <strain evidence="5">HSR6</strain>
    </source>
</reference>
<evidence type="ECO:0000256" key="1">
    <source>
        <dbReference type="ARBA" id="ARBA00008515"/>
    </source>
</evidence>
<evidence type="ECO:0000313" key="5">
    <source>
        <dbReference type="Proteomes" id="UP000186165"/>
    </source>
</evidence>
<dbReference type="RefSeq" id="WP_070365342.1">
    <property type="nucleotide sequence ID" value="NZ_CP016070.1"/>
</dbReference>
<dbReference type="KEGG" id="hhsr:HSR6_1561"/>
<dbReference type="Pfam" id="PF11419">
    <property type="entry name" value="DUF3194"/>
    <property type="match status" value="1"/>
</dbReference>
<sequence length="78" mass="8443">MVDSDTVVETASEAAHGYVFSRLKKSDVEDIDVTVSFEDQVLEVDVSILAPEVEADLERIADDAARAAGNAVDDLFEQ</sequence>
<dbReference type="EMBL" id="CP016804">
    <property type="protein sequence ID" value="APE96004.1"/>
    <property type="molecule type" value="Genomic_DNA"/>
</dbReference>
<dbReference type="STRING" id="1873524.HSR6_1561"/>
<evidence type="ECO:0000313" key="2">
    <source>
        <dbReference type="EMBL" id="AOW80666.1"/>
    </source>
</evidence>
<dbReference type="OrthoDB" id="213887at2157"/>
<accession>A0A1J1ACX7</accession>
<comment type="similarity">
    <text evidence="1">Belongs to the UPF0440 family.</text>
</comment>
<protein>
    <recommendedName>
        <fullName evidence="6">DUF3194 domain-containing protein</fullName>
    </recommendedName>
</protein>
<dbReference type="GeneID" id="30418089"/>
<dbReference type="Proteomes" id="UP000185608">
    <property type="component" value="Chromosome"/>
</dbReference>
<dbReference type="EMBL" id="CP016070">
    <property type="protein sequence ID" value="AOW80666.1"/>
    <property type="molecule type" value="Genomic_DNA"/>
</dbReference>